<proteinExistence type="predicted"/>
<evidence type="ECO:0000313" key="3">
    <source>
        <dbReference type="Proteomes" id="UP000334990"/>
    </source>
</evidence>
<name>A0A5M3VV04_9ACTN</name>
<gene>
    <name evidence="2" type="ORF">Acor_06320</name>
</gene>
<organism evidence="2 3">
    <name type="scientific">Acrocarpospora corrugata</name>
    <dbReference type="NCBI Taxonomy" id="35763"/>
    <lineage>
        <taxon>Bacteria</taxon>
        <taxon>Bacillati</taxon>
        <taxon>Actinomycetota</taxon>
        <taxon>Actinomycetes</taxon>
        <taxon>Streptosporangiales</taxon>
        <taxon>Streptosporangiaceae</taxon>
        <taxon>Acrocarpospora</taxon>
    </lineage>
</organism>
<evidence type="ECO:0000256" key="1">
    <source>
        <dbReference type="SAM" id="Phobius"/>
    </source>
</evidence>
<feature type="transmembrane region" description="Helical" evidence="1">
    <location>
        <begin position="48"/>
        <end position="66"/>
    </location>
</feature>
<keyword evidence="1" id="KW-0812">Transmembrane</keyword>
<feature type="transmembrane region" description="Helical" evidence="1">
    <location>
        <begin position="78"/>
        <end position="100"/>
    </location>
</feature>
<comment type="caution">
    <text evidence="2">The sequence shown here is derived from an EMBL/GenBank/DDBJ whole genome shotgun (WGS) entry which is preliminary data.</text>
</comment>
<dbReference type="OrthoDB" id="326446at2"/>
<feature type="transmembrane region" description="Helical" evidence="1">
    <location>
        <begin position="153"/>
        <end position="172"/>
    </location>
</feature>
<dbReference type="EMBL" id="BLAD01000036">
    <property type="protein sequence ID" value="GER98570.1"/>
    <property type="molecule type" value="Genomic_DNA"/>
</dbReference>
<dbReference type="RefSeq" id="WP_155334981.1">
    <property type="nucleotide sequence ID" value="NZ_BAAABN010000094.1"/>
</dbReference>
<reference evidence="2 3" key="1">
    <citation type="submission" date="2019-10" db="EMBL/GenBank/DDBJ databases">
        <title>Whole genome shotgun sequence of Acrocarpospora corrugata NBRC 13972.</title>
        <authorList>
            <person name="Ichikawa N."/>
            <person name="Kimura A."/>
            <person name="Kitahashi Y."/>
            <person name="Komaki H."/>
            <person name="Oguchi A."/>
        </authorList>
    </citation>
    <scope>NUCLEOTIDE SEQUENCE [LARGE SCALE GENOMIC DNA]</scope>
    <source>
        <strain evidence="2 3">NBRC 13972</strain>
    </source>
</reference>
<protein>
    <recommendedName>
        <fullName evidence="4">DUF4386 domain-containing protein</fullName>
    </recommendedName>
</protein>
<keyword evidence="1" id="KW-0472">Membrane</keyword>
<keyword evidence="3" id="KW-1185">Reference proteome</keyword>
<feature type="transmembrane region" description="Helical" evidence="1">
    <location>
        <begin position="120"/>
        <end position="146"/>
    </location>
</feature>
<evidence type="ECO:0008006" key="4">
    <source>
        <dbReference type="Google" id="ProtNLM"/>
    </source>
</evidence>
<sequence>MRWILVAGVVAANIAFIGLGSVFGYPDVLGEPPDVVLARFAANQTAVSAWFLLLAFGAGALAAVLLRRRLPDSPAATLSVYAGVLAGLVQVLGLLRWPFLVPALAASPDKASAETVFTALNAYLGTGVGETLGHLLTATWTVLVLVALAERRLWFDILGGVSAAAILAGLLVPLDVPGADQINFGGYLAWSVWALCLAVLAGQKVSK</sequence>
<keyword evidence="1" id="KW-1133">Transmembrane helix</keyword>
<dbReference type="Pfam" id="PF14329">
    <property type="entry name" value="DUF4386"/>
    <property type="match status" value="1"/>
</dbReference>
<dbReference type="Proteomes" id="UP000334990">
    <property type="component" value="Unassembled WGS sequence"/>
</dbReference>
<feature type="transmembrane region" description="Helical" evidence="1">
    <location>
        <begin position="184"/>
        <end position="202"/>
    </location>
</feature>
<accession>A0A5M3VV04</accession>
<evidence type="ECO:0000313" key="2">
    <source>
        <dbReference type="EMBL" id="GER98570.1"/>
    </source>
</evidence>
<dbReference type="AlphaFoldDB" id="A0A5M3VV04"/>
<dbReference type="InterPro" id="IPR025495">
    <property type="entry name" value="DUF4386"/>
</dbReference>